<dbReference type="PATRIC" id="fig|477641.3.peg.4640"/>
<evidence type="ECO:0000259" key="2">
    <source>
        <dbReference type="Pfam" id="PF01575"/>
    </source>
</evidence>
<evidence type="ECO:0000313" key="3">
    <source>
        <dbReference type="EMBL" id="CCH90320.1"/>
    </source>
</evidence>
<dbReference type="OrthoDB" id="9800237at2"/>
<dbReference type="STRING" id="477641.MODMU_4940"/>
<dbReference type="KEGG" id="mmar:MODMU_4940"/>
<keyword evidence="4" id="KW-1185">Reference proteome</keyword>
<dbReference type="EMBL" id="FO203431">
    <property type="protein sequence ID" value="CCH90320.1"/>
    <property type="molecule type" value="Genomic_DNA"/>
</dbReference>
<protein>
    <submittedName>
        <fullName evidence="3">Acyl dehydratase</fullName>
    </submittedName>
</protein>
<dbReference type="InterPro" id="IPR029069">
    <property type="entry name" value="HotDog_dom_sf"/>
</dbReference>
<name>I4F3V7_MODI5</name>
<comment type="similarity">
    <text evidence="1">Belongs to the enoyl-CoA hydratase/isomerase family.</text>
</comment>
<sequence>MSRRLADVEVGAELPEATSRVTRADLVRYAGASGDFNVIHWNERVAREVGLPDVIAHGMLTAGIAVRAVTRWAGDPGAVVDYQVRFSRPVVVPDDGSGAELTVRGRVAAVGEDGRVRVDLTVTSNGDKVLSLARAVVALS</sequence>
<feature type="domain" description="MaoC-like" evidence="2">
    <location>
        <begin position="17"/>
        <end position="118"/>
    </location>
</feature>
<dbReference type="PANTHER" id="PTHR43841">
    <property type="entry name" value="3-HYDROXYACYL-THIOESTER DEHYDRATASE HTDX-RELATED"/>
    <property type="match status" value="1"/>
</dbReference>
<dbReference type="PANTHER" id="PTHR43841:SF3">
    <property type="entry name" value="(3R)-HYDROXYACYL-ACP DEHYDRATASE SUBUNIT HADB"/>
    <property type="match status" value="1"/>
</dbReference>
<dbReference type="Pfam" id="PF01575">
    <property type="entry name" value="MaoC_dehydratas"/>
    <property type="match status" value="1"/>
</dbReference>
<accession>I4F3V7</accession>
<dbReference type="eggNOG" id="COG2030">
    <property type="taxonomic scope" value="Bacteria"/>
</dbReference>
<evidence type="ECO:0000256" key="1">
    <source>
        <dbReference type="ARBA" id="ARBA00005254"/>
    </source>
</evidence>
<dbReference type="OMA" id="HGMFTMG"/>
<organism evidence="3 4">
    <name type="scientific">Modestobacter italicus (strain DSM 44449 / CECT 9708 / BC 501)</name>
    <dbReference type="NCBI Taxonomy" id="2732864"/>
    <lineage>
        <taxon>Bacteria</taxon>
        <taxon>Bacillati</taxon>
        <taxon>Actinomycetota</taxon>
        <taxon>Actinomycetes</taxon>
        <taxon>Geodermatophilales</taxon>
        <taxon>Geodermatophilaceae</taxon>
        <taxon>Modestobacter</taxon>
    </lineage>
</organism>
<dbReference type="Proteomes" id="UP000006461">
    <property type="component" value="Chromosome"/>
</dbReference>
<dbReference type="AlphaFoldDB" id="I4F3V7"/>
<dbReference type="HOGENOM" id="CLU_094876_4_1_11"/>
<dbReference type="CDD" id="cd03453">
    <property type="entry name" value="SAV4209_like"/>
    <property type="match status" value="1"/>
</dbReference>
<dbReference type="SUPFAM" id="SSF54637">
    <property type="entry name" value="Thioesterase/thiol ester dehydrase-isomerase"/>
    <property type="match status" value="1"/>
</dbReference>
<gene>
    <name evidence="3" type="ordered locus">MODMU_4940</name>
</gene>
<evidence type="ECO:0000313" key="4">
    <source>
        <dbReference type="Proteomes" id="UP000006461"/>
    </source>
</evidence>
<reference evidence="3 4" key="1">
    <citation type="journal article" date="2012" name="J. Bacteriol.">
        <title>Genome Sequence of Radiation-Resistant Modestobacter marinus Strain BC501, a Representative Actinobacterium That Thrives on Calcareous Stone Surfaces.</title>
        <authorList>
            <person name="Normand P."/>
            <person name="Gury J."/>
            <person name="Pujic P."/>
            <person name="Chouaia B."/>
            <person name="Crotti E."/>
            <person name="Brusetti L."/>
            <person name="Daffonchio D."/>
            <person name="Vacherie B."/>
            <person name="Barbe V."/>
            <person name="Medigue C."/>
            <person name="Calteau A."/>
            <person name="Ghodhbane-Gtari F."/>
            <person name="Essoussi I."/>
            <person name="Nouioui I."/>
            <person name="Abbassi-Ghozzi I."/>
            <person name="Gtari M."/>
        </authorList>
    </citation>
    <scope>NUCLEOTIDE SEQUENCE [LARGE SCALE GENOMIC DNA]</scope>
    <source>
        <strain evidence="4">BC 501</strain>
    </source>
</reference>
<proteinExistence type="inferred from homology"/>
<dbReference type="Gene3D" id="3.10.129.10">
    <property type="entry name" value="Hotdog Thioesterase"/>
    <property type="match status" value="1"/>
</dbReference>
<dbReference type="InterPro" id="IPR002539">
    <property type="entry name" value="MaoC-like_dom"/>
</dbReference>